<evidence type="ECO:0000256" key="2">
    <source>
        <dbReference type="SAM" id="Coils"/>
    </source>
</evidence>
<dbReference type="InterPro" id="IPR057309">
    <property type="entry name" value="PcsB_CC"/>
</dbReference>
<evidence type="ECO:0000313" key="7">
    <source>
        <dbReference type="Proteomes" id="UP000198752"/>
    </source>
</evidence>
<dbReference type="OrthoDB" id="2351361at2"/>
<evidence type="ECO:0000313" key="6">
    <source>
        <dbReference type="EMBL" id="SFG92239.1"/>
    </source>
</evidence>
<gene>
    <name evidence="6" type="ORF">SAMN02982927_03237</name>
</gene>
<proteinExistence type="predicted"/>
<dbReference type="RefSeq" id="WP_093674602.1">
    <property type="nucleotide sequence ID" value="NZ_FOOY01000030.1"/>
</dbReference>
<accession>A0A1I2VUV4</accession>
<sequence length="371" mass="41881">MNRKYIHTAALGLVLSLFMGYGIPEAHAAQGQQPSENQRQQDAVINQLKASDHQVKKIKTAVDTKQDKLAESREKSKWMKEEINRLDKQIDSRDKLLKKRIRTMYVNEGSVNYLDVLLGSESFGNFIDRVFALKTISENDQNMLNDQKKDKADRAANQQALIDEQSQLKNRLAELKNLETELLKKEKDQRSQLALLKEEASKIKEKEMEKDEEKEIAEDQTRALNRQSTELENLSDSKADFIKPAQGYISSGFGKRSFDNGFHPGIDIANSEETPVKAAADGVVFRAYHSSSYGNTVMISHKIHGKLFTTVYAHLNSYHVATGERVIKGQDIGGMGNTGESFGSHLHFELYDGQWNPPPHNGAVDPMKFIQ</sequence>
<dbReference type="PANTHER" id="PTHR21666">
    <property type="entry name" value="PEPTIDASE-RELATED"/>
    <property type="match status" value="1"/>
</dbReference>
<evidence type="ECO:0000256" key="3">
    <source>
        <dbReference type="SAM" id="SignalP"/>
    </source>
</evidence>
<dbReference type="CDD" id="cd12797">
    <property type="entry name" value="M23_peptidase"/>
    <property type="match status" value="1"/>
</dbReference>
<dbReference type="AlphaFoldDB" id="A0A1I2VUV4"/>
<dbReference type="InterPro" id="IPR016047">
    <property type="entry name" value="M23ase_b-sheet_dom"/>
</dbReference>
<feature type="domain" description="M23ase beta-sheet core" evidence="4">
    <location>
        <begin position="262"/>
        <end position="353"/>
    </location>
</feature>
<evidence type="ECO:0000259" key="5">
    <source>
        <dbReference type="Pfam" id="PF24568"/>
    </source>
</evidence>
<feature type="coiled-coil region" evidence="2">
    <location>
        <begin position="55"/>
        <end position="89"/>
    </location>
</feature>
<dbReference type="Gene3D" id="6.10.250.3150">
    <property type="match status" value="1"/>
</dbReference>
<feature type="domain" description="Peptidoglycan hydrolase PcsB coiled-coil" evidence="5">
    <location>
        <begin position="83"/>
        <end position="153"/>
    </location>
</feature>
<evidence type="ECO:0000259" key="4">
    <source>
        <dbReference type="Pfam" id="PF01551"/>
    </source>
</evidence>
<dbReference type="PANTHER" id="PTHR21666:SF270">
    <property type="entry name" value="MUREIN HYDROLASE ACTIVATOR ENVC"/>
    <property type="match status" value="1"/>
</dbReference>
<dbReference type="Gene3D" id="2.70.70.10">
    <property type="entry name" value="Glucose Permease (Domain IIA)"/>
    <property type="match status" value="1"/>
</dbReference>
<reference evidence="7" key="1">
    <citation type="submission" date="2016-10" db="EMBL/GenBank/DDBJ databases">
        <authorList>
            <person name="Varghese N."/>
            <person name="Submissions S."/>
        </authorList>
    </citation>
    <scope>NUCLEOTIDE SEQUENCE [LARGE SCALE GENOMIC DNA]</scope>
    <source>
        <strain evidence="7">ATCC 700379</strain>
    </source>
</reference>
<dbReference type="Pfam" id="PF01551">
    <property type="entry name" value="Peptidase_M23"/>
    <property type="match status" value="1"/>
</dbReference>
<keyword evidence="2" id="KW-0175">Coiled coil</keyword>
<dbReference type="Pfam" id="PF24568">
    <property type="entry name" value="CC_PcsB"/>
    <property type="match status" value="1"/>
</dbReference>
<feature type="chain" id="PRO_5011560855" evidence="3">
    <location>
        <begin position="29"/>
        <end position="371"/>
    </location>
</feature>
<dbReference type="GO" id="GO:0004222">
    <property type="term" value="F:metalloendopeptidase activity"/>
    <property type="evidence" value="ECO:0007669"/>
    <property type="project" value="TreeGrafter"/>
</dbReference>
<dbReference type="SUPFAM" id="SSF51261">
    <property type="entry name" value="Duplicated hybrid motif"/>
    <property type="match status" value="1"/>
</dbReference>
<dbReference type="InterPro" id="IPR011055">
    <property type="entry name" value="Dup_hybrid_motif"/>
</dbReference>
<name>A0A1I2VUV4_9BACL</name>
<feature type="signal peptide" evidence="3">
    <location>
        <begin position="1"/>
        <end position="28"/>
    </location>
</feature>
<dbReference type="Proteomes" id="UP000198752">
    <property type="component" value="Unassembled WGS sequence"/>
</dbReference>
<keyword evidence="1 3" id="KW-0732">Signal</keyword>
<keyword evidence="7" id="KW-1185">Reference proteome</keyword>
<organism evidence="6 7">
    <name type="scientific">Sporolactobacillus nakayamae</name>
    <dbReference type="NCBI Taxonomy" id="269670"/>
    <lineage>
        <taxon>Bacteria</taxon>
        <taxon>Bacillati</taxon>
        <taxon>Bacillota</taxon>
        <taxon>Bacilli</taxon>
        <taxon>Bacillales</taxon>
        <taxon>Sporolactobacillaceae</taxon>
        <taxon>Sporolactobacillus</taxon>
    </lineage>
</organism>
<dbReference type="EMBL" id="FOOY01000030">
    <property type="protein sequence ID" value="SFG92239.1"/>
    <property type="molecule type" value="Genomic_DNA"/>
</dbReference>
<dbReference type="STRING" id="269670.SAMN02982927_03237"/>
<protein>
    <submittedName>
        <fullName evidence="6">Murein DD-endopeptidase MepM and murein hydrolase activator NlpD, contain LysM domain</fullName>
    </submittedName>
</protein>
<dbReference type="InterPro" id="IPR050570">
    <property type="entry name" value="Cell_wall_metabolism_enzyme"/>
</dbReference>
<keyword evidence="6" id="KW-0378">Hydrolase</keyword>
<evidence type="ECO:0000256" key="1">
    <source>
        <dbReference type="ARBA" id="ARBA00022729"/>
    </source>
</evidence>
<feature type="coiled-coil region" evidence="2">
    <location>
        <begin position="158"/>
        <end position="237"/>
    </location>
</feature>